<evidence type="ECO:0000313" key="2">
    <source>
        <dbReference type="EMBL" id="OQS55601.1"/>
    </source>
</evidence>
<organism evidence="1 3">
    <name type="scientific">Ecytonucleospora hepatopenaei</name>
    <dbReference type="NCBI Taxonomy" id="646526"/>
    <lineage>
        <taxon>Eukaryota</taxon>
        <taxon>Fungi</taxon>
        <taxon>Fungi incertae sedis</taxon>
        <taxon>Microsporidia</taxon>
        <taxon>Enterocytozoonidae</taxon>
        <taxon>Ecytonucleospora</taxon>
    </lineage>
</organism>
<comment type="caution">
    <text evidence="1">The sequence shown here is derived from an EMBL/GenBank/DDBJ whole genome shotgun (WGS) entry which is preliminary data.</text>
</comment>
<name>A0A1W0E8E0_9MICR</name>
<proteinExistence type="predicted"/>
<keyword evidence="3" id="KW-1185">Reference proteome</keyword>
<dbReference type="VEuPathDB" id="MicrosporidiaDB:EHP00_2550"/>
<dbReference type="EMBL" id="MNPJ01000007">
    <property type="protein sequence ID" value="OQS55601.1"/>
    <property type="molecule type" value="Genomic_DNA"/>
</dbReference>
<dbReference type="EMBL" id="MNPJ01000009">
    <property type="protein sequence ID" value="OQS55419.1"/>
    <property type="molecule type" value="Genomic_DNA"/>
</dbReference>
<evidence type="ECO:0000313" key="3">
    <source>
        <dbReference type="Proteomes" id="UP000192758"/>
    </source>
</evidence>
<reference evidence="1 3" key="1">
    <citation type="journal article" date="2017" name="Environ. Microbiol.">
        <title>Decay of the glycolytic pathway and adaptation to intranuclear parasitism within Enterocytozoonidae microsporidia.</title>
        <authorList>
            <person name="Wiredu Boakye D."/>
            <person name="Jaroenlak P."/>
            <person name="Prachumwat A."/>
            <person name="Williams T.A."/>
            <person name="Bateman K.S."/>
            <person name="Itsathitphaisarn O."/>
            <person name="Sritunyalucksana K."/>
            <person name="Paszkiewicz K.H."/>
            <person name="Moore K.A."/>
            <person name="Stentiford G.D."/>
            <person name="Williams B.A."/>
        </authorList>
    </citation>
    <scope>NUCLEOTIDE SEQUENCE [LARGE SCALE GENOMIC DNA]</scope>
    <source>
        <strain evidence="1 3">TH1</strain>
    </source>
</reference>
<dbReference type="VEuPathDB" id="MicrosporidiaDB:EHP00_660"/>
<sequence>MENTNAAKRNGILYVYHLLESNTCDFKESFEIIAHSIGMDLLKEETRVYLSVEKFIVEIDVNDKKVKIEFIESLDKEKYNYLETYLQCYLHKLHYFYALLKYFVFYVNNANLKESLFVKTEGEKRKTSFCCNCILDGNYCSNTMLEGVTNIFTHSSNTFVVNNSNIFIEMENEKEANLSQLYIDSVINKDLFNFGFKDQCFYEDSDITIKNGNVFLKSGKNKPLSFLFHKGQNIKDIKKCIKLLNFSN</sequence>
<dbReference type="Proteomes" id="UP000192758">
    <property type="component" value="Unassembled WGS sequence"/>
</dbReference>
<accession>A0A1W0E8E0</accession>
<dbReference type="AlphaFoldDB" id="A0A1W0E8E0"/>
<protein>
    <submittedName>
        <fullName evidence="1">Uncharacterized protein</fullName>
    </submittedName>
</protein>
<evidence type="ECO:0000313" key="1">
    <source>
        <dbReference type="EMBL" id="OQS55419.1"/>
    </source>
</evidence>
<gene>
    <name evidence="1" type="ORF">EHP00_2550</name>
    <name evidence="2" type="ORF">EHP00_660</name>
</gene>